<evidence type="ECO:0000313" key="2">
    <source>
        <dbReference type="EMBL" id="KAJ7096772.1"/>
    </source>
</evidence>
<organism evidence="2 3">
    <name type="scientific">Mycena belliarum</name>
    <dbReference type="NCBI Taxonomy" id="1033014"/>
    <lineage>
        <taxon>Eukaryota</taxon>
        <taxon>Fungi</taxon>
        <taxon>Dikarya</taxon>
        <taxon>Basidiomycota</taxon>
        <taxon>Agaricomycotina</taxon>
        <taxon>Agaricomycetes</taxon>
        <taxon>Agaricomycetidae</taxon>
        <taxon>Agaricales</taxon>
        <taxon>Marasmiineae</taxon>
        <taxon>Mycenaceae</taxon>
        <taxon>Mycena</taxon>
    </lineage>
</organism>
<dbReference type="EMBL" id="JARJCN010000011">
    <property type="protein sequence ID" value="KAJ7096772.1"/>
    <property type="molecule type" value="Genomic_DNA"/>
</dbReference>
<sequence>MPGPSVPTSPLSRQLCRQHSDSRIVQDGSLGTRARRDSGTIGTSQACSTRRSHFLQIGVHALPIDRRRRQRCPTYAIPRLPGAHLRAAPPTPAQHARPERLPRACERGRNLAAGLSTITDPHRVLRRTSDPLRALFLRDLPLQSRVLPALASIRLDLLDLSRLLRVHCPVFDFIPNNGRLYQAIVNDFALLWAFKLEARRYLLSLQTSHPRDLYRNHRSKFDSILDPVNNERVRWLLVKPSV</sequence>
<reference evidence="2" key="1">
    <citation type="submission" date="2023-03" db="EMBL/GenBank/DDBJ databases">
        <title>Massive genome expansion in bonnet fungi (Mycena s.s.) driven by repeated elements and novel gene families across ecological guilds.</title>
        <authorList>
            <consortium name="Lawrence Berkeley National Laboratory"/>
            <person name="Harder C.B."/>
            <person name="Miyauchi S."/>
            <person name="Viragh M."/>
            <person name="Kuo A."/>
            <person name="Thoen E."/>
            <person name="Andreopoulos B."/>
            <person name="Lu D."/>
            <person name="Skrede I."/>
            <person name="Drula E."/>
            <person name="Henrissat B."/>
            <person name="Morin E."/>
            <person name="Kohler A."/>
            <person name="Barry K."/>
            <person name="LaButti K."/>
            <person name="Morin E."/>
            <person name="Salamov A."/>
            <person name="Lipzen A."/>
            <person name="Mereny Z."/>
            <person name="Hegedus B."/>
            <person name="Baldrian P."/>
            <person name="Stursova M."/>
            <person name="Weitz H."/>
            <person name="Taylor A."/>
            <person name="Grigoriev I.V."/>
            <person name="Nagy L.G."/>
            <person name="Martin F."/>
            <person name="Kauserud H."/>
        </authorList>
    </citation>
    <scope>NUCLEOTIDE SEQUENCE</scope>
    <source>
        <strain evidence="2">CBHHK173m</strain>
    </source>
</reference>
<proteinExistence type="predicted"/>
<evidence type="ECO:0000313" key="3">
    <source>
        <dbReference type="Proteomes" id="UP001222325"/>
    </source>
</evidence>
<dbReference type="Proteomes" id="UP001222325">
    <property type="component" value="Unassembled WGS sequence"/>
</dbReference>
<gene>
    <name evidence="2" type="ORF">B0H15DRAFT_57700</name>
</gene>
<keyword evidence="3" id="KW-1185">Reference proteome</keyword>
<feature type="compositionally biased region" description="Polar residues" evidence="1">
    <location>
        <begin position="8"/>
        <end position="17"/>
    </location>
</feature>
<evidence type="ECO:0000256" key="1">
    <source>
        <dbReference type="SAM" id="MobiDB-lite"/>
    </source>
</evidence>
<dbReference type="AlphaFoldDB" id="A0AAD6UF75"/>
<feature type="region of interest" description="Disordered" evidence="1">
    <location>
        <begin position="1"/>
        <end position="20"/>
    </location>
</feature>
<name>A0AAD6UF75_9AGAR</name>
<accession>A0AAD6UF75</accession>
<protein>
    <submittedName>
        <fullName evidence="2">Uncharacterized protein</fullName>
    </submittedName>
</protein>
<comment type="caution">
    <text evidence="2">The sequence shown here is derived from an EMBL/GenBank/DDBJ whole genome shotgun (WGS) entry which is preliminary data.</text>
</comment>
<feature type="region of interest" description="Disordered" evidence="1">
    <location>
        <begin position="28"/>
        <end position="47"/>
    </location>
</feature>